<gene>
    <name evidence="2" type="ORF">J057_06896</name>
</gene>
<dbReference type="Pfam" id="PF03372">
    <property type="entry name" value="Exo_endo_phos"/>
    <property type="match status" value="1"/>
</dbReference>
<proteinExistence type="predicted"/>
<dbReference type="InterPro" id="IPR005135">
    <property type="entry name" value="Endo/exonuclease/phosphatase"/>
</dbReference>
<keyword evidence="2" id="KW-0378">Hydrolase</keyword>
<dbReference type="SUPFAM" id="SSF56219">
    <property type="entry name" value="DNase I-like"/>
    <property type="match status" value="1"/>
</dbReference>
<reference evidence="2 3" key="1">
    <citation type="journal article" date="2013" name="Genome Announc.">
        <title>Genome Sequence of the Polycyclic Aromatic Hydrocarbon-Degrading Bacterium Strain Marinobacter nanhaiticus D15-8WT.</title>
        <authorList>
            <person name="Cui Z."/>
            <person name="Gao W."/>
            <person name="Li Q."/>
            <person name="Xu G."/>
            <person name="Zheng L."/>
        </authorList>
    </citation>
    <scope>NUCLEOTIDE SEQUENCE [LARGE SCALE GENOMIC DNA]</scope>
    <source>
        <strain evidence="2 3">D15-8W</strain>
    </source>
</reference>
<dbReference type="EMBL" id="APLQ01000011">
    <property type="protein sequence ID" value="ENO15056.1"/>
    <property type="molecule type" value="Genomic_DNA"/>
</dbReference>
<dbReference type="PANTHER" id="PTHR42834">
    <property type="entry name" value="ENDONUCLEASE/EXONUCLEASE/PHOSPHATASE FAMILY PROTEIN (AFU_ORTHOLOGUE AFUA_3G09210)"/>
    <property type="match status" value="1"/>
</dbReference>
<organism evidence="2 3">
    <name type="scientific">Marinobacter nanhaiticus D15-8W</name>
    <dbReference type="NCBI Taxonomy" id="626887"/>
    <lineage>
        <taxon>Bacteria</taxon>
        <taxon>Pseudomonadati</taxon>
        <taxon>Pseudomonadota</taxon>
        <taxon>Gammaproteobacteria</taxon>
        <taxon>Pseudomonadales</taxon>
        <taxon>Marinobacteraceae</taxon>
        <taxon>Marinobacter</taxon>
    </lineage>
</organism>
<protein>
    <submittedName>
        <fullName evidence="2">Endonuclease</fullName>
    </submittedName>
</protein>
<dbReference type="HOGENOM" id="CLU_006338_2_1_6"/>
<feature type="domain" description="Endonuclease/exonuclease/phosphatase" evidence="1">
    <location>
        <begin position="253"/>
        <end position="519"/>
    </location>
</feature>
<dbReference type="PATRIC" id="fig|626887.3.peg.1367"/>
<dbReference type="AlphaFoldDB" id="N6WU39"/>
<dbReference type="NCBIfam" id="NF033681">
    <property type="entry name" value="ExeM_NucH_DNase"/>
    <property type="match status" value="1"/>
</dbReference>
<dbReference type="InterPro" id="IPR036691">
    <property type="entry name" value="Endo/exonu/phosph_ase_sf"/>
</dbReference>
<accession>N6WU39</accession>
<dbReference type="STRING" id="626887.J057_06896"/>
<keyword evidence="2" id="KW-0540">Nuclease</keyword>
<dbReference type="Gene3D" id="3.60.10.10">
    <property type="entry name" value="Endonuclease/exonuclease/phosphatase"/>
    <property type="match status" value="1"/>
</dbReference>
<dbReference type="eggNOG" id="COG2374">
    <property type="taxonomic scope" value="Bacteria"/>
</dbReference>
<keyword evidence="3" id="KW-1185">Reference proteome</keyword>
<dbReference type="Proteomes" id="UP000013165">
    <property type="component" value="Unassembled WGS sequence"/>
</dbReference>
<dbReference type="GO" id="GO:0004519">
    <property type="term" value="F:endonuclease activity"/>
    <property type="evidence" value="ECO:0007669"/>
    <property type="project" value="UniProtKB-KW"/>
</dbReference>
<name>N6WU39_9GAMM</name>
<dbReference type="InterPro" id="IPR047971">
    <property type="entry name" value="ExeM-like"/>
</dbReference>
<evidence type="ECO:0000259" key="1">
    <source>
        <dbReference type="Pfam" id="PF03372"/>
    </source>
</evidence>
<evidence type="ECO:0000313" key="2">
    <source>
        <dbReference type="EMBL" id="ENO15056.1"/>
    </source>
</evidence>
<comment type="caution">
    <text evidence="2">The sequence shown here is derived from an EMBL/GenBank/DDBJ whole genome shotgun (WGS) entry which is preliminary data.</text>
</comment>
<sequence length="531" mass="58064">MQGQTLAVEGVITLEAGGPDGLAGFYLQSLPGDADRDAATSEGLFVFSDDGSGDVGDHVRVRGLIKEYHGLTEIAARGRLKVCGRAPAPQPIALSFPLPTLEPLEGMRVVFDEAPTVIDTHDLGRYGVVELAADDPVRSRRNPDTMGSPDRILLDDRRLVQNPATLPLPRPGLSADNSLRTGSRLEPVRGVLDYRYDRWRIQPETWPSVLDANERPVAPEPPKAGAVRVAAFNALNFFNGDGEGDGFPTARGADTGHELRRQRQKLVAAIHGLKADIVGLMELENDGSGENSAIAELTRSLGAEWRYIRQPEAGTDAIRVGLIYRHDRAQPAGAAAVLASGVFARYSRAPAAQDFRLRGNEDRIRVVVNHFKSRSCRNARGENRVDDEGCYAPVRERSARELLAWLETLPKPEGLSGALVVGDLNTYVGERPLALLAGGGFQRPTPLTGDGQHTYRFDGVRGVLDYILVDEHLQSRVVDGGVWHINADEPSVLDYNLEFHPPGRADRLYGPGPWRSSDHDPVYLDVRMDRR</sequence>
<dbReference type="CDD" id="cd04486">
    <property type="entry name" value="YhcR_OBF_like"/>
    <property type="match status" value="1"/>
</dbReference>
<keyword evidence="2" id="KW-0255">Endonuclease</keyword>
<dbReference type="PANTHER" id="PTHR42834:SF1">
    <property type="entry name" value="ENDONUCLEASE_EXONUCLEASE_PHOSPHATASE FAMILY PROTEIN (AFU_ORTHOLOGUE AFUA_3G09210)"/>
    <property type="match status" value="1"/>
</dbReference>
<evidence type="ECO:0000313" key="3">
    <source>
        <dbReference type="Proteomes" id="UP000013165"/>
    </source>
</evidence>